<dbReference type="SUPFAM" id="SSF47459">
    <property type="entry name" value="HLH, helix-loop-helix DNA-binding domain"/>
    <property type="match status" value="1"/>
</dbReference>
<organism evidence="10 11">
    <name type="scientific">Salvelinus namaycush</name>
    <name type="common">Lake trout</name>
    <name type="synonym">Salmo namaycush</name>
    <dbReference type="NCBI Taxonomy" id="8040"/>
    <lineage>
        <taxon>Eukaryota</taxon>
        <taxon>Metazoa</taxon>
        <taxon>Chordata</taxon>
        <taxon>Craniata</taxon>
        <taxon>Vertebrata</taxon>
        <taxon>Euteleostomi</taxon>
        <taxon>Actinopterygii</taxon>
        <taxon>Neopterygii</taxon>
        <taxon>Teleostei</taxon>
        <taxon>Protacanthopterygii</taxon>
        <taxon>Salmoniformes</taxon>
        <taxon>Salmonidae</taxon>
        <taxon>Salmoninae</taxon>
        <taxon>Salvelinus</taxon>
    </lineage>
</organism>
<dbReference type="FunFam" id="4.10.280.10:FF:000047">
    <property type="entry name" value="mesoderm posterior protein 1"/>
    <property type="match status" value="1"/>
</dbReference>
<dbReference type="Proteomes" id="UP000808372">
    <property type="component" value="Chromosome 9"/>
</dbReference>
<keyword evidence="7" id="KW-0539">Nucleus</keyword>
<dbReference type="PANTHER" id="PTHR20937">
    <property type="entry name" value="IP14615P"/>
    <property type="match status" value="1"/>
</dbReference>
<keyword evidence="4" id="KW-0805">Transcription regulation</keyword>
<dbReference type="GO" id="GO:0001707">
    <property type="term" value="P:mesoderm formation"/>
    <property type="evidence" value="ECO:0007669"/>
    <property type="project" value="TreeGrafter"/>
</dbReference>
<dbReference type="CDD" id="cd18938">
    <property type="entry name" value="bHLH_TS_Mesp"/>
    <property type="match status" value="1"/>
</dbReference>
<dbReference type="InterPro" id="IPR011598">
    <property type="entry name" value="bHLH_dom"/>
</dbReference>
<dbReference type="GO" id="GO:0003007">
    <property type="term" value="P:heart morphogenesis"/>
    <property type="evidence" value="ECO:0007669"/>
    <property type="project" value="TreeGrafter"/>
</dbReference>
<evidence type="ECO:0000256" key="6">
    <source>
        <dbReference type="ARBA" id="ARBA00023163"/>
    </source>
</evidence>
<feature type="compositionally biased region" description="Polar residues" evidence="8">
    <location>
        <begin position="93"/>
        <end position="102"/>
    </location>
</feature>
<dbReference type="RefSeq" id="XP_038856280.1">
    <property type="nucleotide sequence ID" value="XM_039000352.1"/>
</dbReference>
<keyword evidence="5" id="KW-0238">DNA-binding</keyword>
<proteinExistence type="predicted"/>
<dbReference type="SMART" id="SM00353">
    <property type="entry name" value="HLH"/>
    <property type="match status" value="1"/>
</dbReference>
<evidence type="ECO:0000256" key="1">
    <source>
        <dbReference type="ARBA" id="ARBA00004123"/>
    </source>
</evidence>
<dbReference type="PANTHER" id="PTHR20937:SF6">
    <property type="entry name" value="MESODERM POSTERIOR PROTEIN 1"/>
    <property type="match status" value="1"/>
</dbReference>
<accession>A0A8U1BYK4</accession>
<evidence type="ECO:0000259" key="9">
    <source>
        <dbReference type="PROSITE" id="PS50888"/>
    </source>
</evidence>
<dbReference type="InterPro" id="IPR040259">
    <property type="entry name" value="Mesogenin/MesP"/>
</dbReference>
<evidence type="ECO:0000256" key="3">
    <source>
        <dbReference type="ARBA" id="ARBA00022976"/>
    </source>
</evidence>
<feature type="region of interest" description="Disordered" evidence="8">
    <location>
        <begin position="256"/>
        <end position="276"/>
    </location>
</feature>
<dbReference type="GO" id="GO:0046983">
    <property type="term" value="F:protein dimerization activity"/>
    <property type="evidence" value="ECO:0007669"/>
    <property type="project" value="InterPro"/>
</dbReference>
<keyword evidence="3" id="KW-0914">Notch signaling pathway</keyword>
<gene>
    <name evidence="11" type="primary">LOC120053191</name>
</gene>
<dbReference type="GO" id="GO:0032525">
    <property type="term" value="P:somite rostral/caudal axis specification"/>
    <property type="evidence" value="ECO:0007669"/>
    <property type="project" value="TreeGrafter"/>
</dbReference>
<evidence type="ECO:0000256" key="2">
    <source>
        <dbReference type="ARBA" id="ARBA00022473"/>
    </source>
</evidence>
<dbReference type="InterPro" id="IPR036638">
    <property type="entry name" value="HLH_DNA-bd_sf"/>
</dbReference>
<feature type="region of interest" description="Disordered" evidence="8">
    <location>
        <begin position="59"/>
        <end position="109"/>
    </location>
</feature>
<dbReference type="AlphaFoldDB" id="A0A8U1BYK4"/>
<dbReference type="GO" id="GO:0005634">
    <property type="term" value="C:nucleus"/>
    <property type="evidence" value="ECO:0007669"/>
    <property type="project" value="UniProtKB-SubCell"/>
</dbReference>
<dbReference type="Pfam" id="PF00010">
    <property type="entry name" value="HLH"/>
    <property type="match status" value="1"/>
</dbReference>
<dbReference type="KEGG" id="snh:120053191"/>
<dbReference type="GO" id="GO:0000981">
    <property type="term" value="F:DNA-binding transcription factor activity, RNA polymerase II-specific"/>
    <property type="evidence" value="ECO:0007669"/>
    <property type="project" value="TreeGrafter"/>
</dbReference>
<evidence type="ECO:0000256" key="7">
    <source>
        <dbReference type="ARBA" id="ARBA00023242"/>
    </source>
</evidence>
<evidence type="ECO:0000256" key="4">
    <source>
        <dbReference type="ARBA" id="ARBA00023015"/>
    </source>
</evidence>
<dbReference type="Gene3D" id="4.10.280.10">
    <property type="entry name" value="Helix-loop-helix DNA-binding domain"/>
    <property type="match status" value="1"/>
</dbReference>
<protein>
    <submittedName>
        <fullName evidence="11">Mesoderm posterior protein 2-like</fullName>
    </submittedName>
</protein>
<sequence length="294" mass="32033">MDISAPLLSNYGVGVQYHWSYPSSDSEFYNLSSPETCIISPTSCMDFSLSWLPRGTATGPHRSTYSGGAKASASPSSSNEGRLSGGRIRKNCSKNPSKQRQSASEKEKLRMRDLTKALHHLRTYLPPSVAPPEQTLTKIETLRLTISYISHLSAQLGLSEEALCQRKELNLNASGHHISPQQEVCQFNPSSSGNCWGEEAEIGRGAGQHQTLHHTATSTYPLHNTTGMERHPISSEMCAYDDVINSSMDSLLESPVYAETAQSSPSRHPEGTIEGDTSHLCLQDKLGSSSDVPQ</sequence>
<feature type="compositionally biased region" description="Low complexity" evidence="8">
    <location>
        <begin position="66"/>
        <end position="78"/>
    </location>
</feature>
<evidence type="ECO:0000313" key="11">
    <source>
        <dbReference type="RefSeq" id="XP_038856280.1"/>
    </source>
</evidence>
<dbReference type="GeneID" id="120053191"/>
<evidence type="ECO:0000256" key="5">
    <source>
        <dbReference type="ARBA" id="ARBA00023125"/>
    </source>
</evidence>
<keyword evidence="6" id="KW-0804">Transcription</keyword>
<evidence type="ECO:0000313" key="10">
    <source>
        <dbReference type="Proteomes" id="UP000808372"/>
    </source>
</evidence>
<keyword evidence="2" id="KW-0217">Developmental protein</keyword>
<comment type="subcellular location">
    <subcellularLocation>
        <location evidence="1">Nucleus</location>
    </subcellularLocation>
</comment>
<dbReference type="PROSITE" id="PS50888">
    <property type="entry name" value="BHLH"/>
    <property type="match status" value="1"/>
</dbReference>
<evidence type="ECO:0000256" key="8">
    <source>
        <dbReference type="SAM" id="MobiDB-lite"/>
    </source>
</evidence>
<feature type="domain" description="BHLH" evidence="9">
    <location>
        <begin position="98"/>
        <end position="152"/>
    </location>
</feature>
<name>A0A8U1BYK4_SALNM</name>
<keyword evidence="10" id="KW-1185">Reference proteome</keyword>
<dbReference type="GO" id="GO:0000978">
    <property type="term" value="F:RNA polymerase II cis-regulatory region sequence-specific DNA binding"/>
    <property type="evidence" value="ECO:0007669"/>
    <property type="project" value="TreeGrafter"/>
</dbReference>
<dbReference type="GO" id="GO:0007219">
    <property type="term" value="P:Notch signaling pathway"/>
    <property type="evidence" value="ECO:0007669"/>
    <property type="project" value="UniProtKB-KW"/>
</dbReference>
<reference evidence="11" key="1">
    <citation type="submission" date="2025-08" db="UniProtKB">
        <authorList>
            <consortium name="RefSeq"/>
        </authorList>
    </citation>
    <scope>IDENTIFICATION</scope>
    <source>
        <tissue evidence="11">White muscle</tissue>
    </source>
</reference>